<accession>Q3UF36</accession>
<reference evidence="2" key="6">
    <citation type="submission" date="2004-03" db="EMBL/GenBank/DDBJ databases">
        <authorList>
            <person name="Arakawa T."/>
            <person name="Carninci P."/>
            <person name="Fukuda S."/>
            <person name="Hashizume W."/>
            <person name="Hayashida K."/>
            <person name="Hori F."/>
            <person name="Iida J."/>
            <person name="Imamura K."/>
            <person name="Imotani K."/>
            <person name="Itoh M."/>
            <person name="Kanagawa S."/>
            <person name="Kawai J."/>
            <person name="Kojima M."/>
            <person name="Konno H."/>
            <person name="Murata M."/>
            <person name="Nakamura M."/>
            <person name="Ninomiya N."/>
            <person name="Nishiyori H."/>
            <person name="Nomura K."/>
            <person name="Ohno M."/>
            <person name="Sakazume N."/>
            <person name="Sano H."/>
            <person name="Sasaki D."/>
            <person name="Shibata K."/>
            <person name="Shiraki T."/>
            <person name="Tagami M."/>
            <person name="Tagami Y."/>
            <person name="Waki K."/>
            <person name="Watahiki A."/>
            <person name="Muramatsu M."/>
            <person name="Hayashizaki Y."/>
        </authorList>
    </citation>
    <scope>NUCLEOTIDE SEQUENCE</scope>
    <source>
        <strain evidence="2">C57BL/6J</strain>
        <tissue evidence="2">Sympathetic ganglion</tissue>
    </source>
</reference>
<reference evidence="2" key="2">
    <citation type="journal article" date="2000" name="Genome Res.">
        <title>Normalization and subtraction of cap-trapper-selected cDNAs to prepare full-length cDNA libraries for rapid discovery of new genes.</title>
        <authorList>
            <person name="Carninci P."/>
            <person name="Shibata Y."/>
            <person name="Hayatsu N."/>
            <person name="Sugahara Y."/>
            <person name="Shibata K."/>
            <person name="Itoh M."/>
            <person name="Konno H."/>
            <person name="Okazaki Y."/>
            <person name="Muramatsu M."/>
            <person name="Hayashizaki Y."/>
        </authorList>
    </citation>
    <scope>NUCLEOTIDE SEQUENCE</scope>
    <source>
        <strain evidence="2">C57BL/6J</strain>
        <tissue evidence="2">Sympathetic ganglion</tissue>
    </source>
</reference>
<name>Q3UF36_MOUSE</name>
<keyword evidence="1" id="KW-0472">Membrane</keyword>
<organism evidence="2">
    <name type="scientific">Mus musculus</name>
    <name type="common">Mouse</name>
    <dbReference type="NCBI Taxonomy" id="10090"/>
    <lineage>
        <taxon>Eukaryota</taxon>
        <taxon>Metazoa</taxon>
        <taxon>Chordata</taxon>
        <taxon>Craniata</taxon>
        <taxon>Vertebrata</taxon>
        <taxon>Euteleostomi</taxon>
        <taxon>Mammalia</taxon>
        <taxon>Eutheria</taxon>
        <taxon>Euarchontoglires</taxon>
        <taxon>Glires</taxon>
        <taxon>Rodentia</taxon>
        <taxon>Myomorpha</taxon>
        <taxon>Muroidea</taxon>
        <taxon>Muridae</taxon>
        <taxon>Murinae</taxon>
        <taxon>Mus</taxon>
        <taxon>Mus</taxon>
    </lineage>
</organism>
<evidence type="ECO:0000256" key="1">
    <source>
        <dbReference type="SAM" id="Phobius"/>
    </source>
</evidence>
<reference evidence="2" key="7">
    <citation type="journal article" date="2005" name="Science">
        <title>The Transcriptional Landscape of the Mammalian Genome.</title>
        <authorList>
            <consortium name="The FANTOM Consortium"/>
            <consortium name="Riken Genome Exploration Research Group and Genome Science Group (Genome Network Project Core Group)"/>
        </authorList>
    </citation>
    <scope>NUCLEOTIDE SEQUENCE</scope>
    <source>
        <strain evidence="2">C57BL/6J</strain>
        <tissue evidence="2">Sympathetic ganglion</tissue>
    </source>
</reference>
<dbReference type="AlphaFoldDB" id="Q3UF36"/>
<feature type="transmembrane region" description="Helical" evidence="1">
    <location>
        <begin position="82"/>
        <end position="102"/>
    </location>
</feature>
<reference evidence="2" key="4">
    <citation type="journal article" date="2001" name="Nature">
        <title>Functional annotation of a full-length mouse cDNA collection.</title>
        <authorList>
            <consortium name="The RIKEN Genome Exploration Research Group Phase II Team and the FANTOM Consortium"/>
        </authorList>
    </citation>
    <scope>NUCLEOTIDE SEQUENCE</scope>
    <source>
        <strain evidence="2">C57BL/6J</strain>
        <tissue evidence="2">Sympathetic ganglion</tissue>
    </source>
</reference>
<evidence type="ECO:0000313" key="2">
    <source>
        <dbReference type="EMBL" id="BAE28725.1"/>
    </source>
</evidence>
<reference evidence="2" key="3">
    <citation type="journal article" date="2000" name="Genome Res.">
        <title>RIKEN integrated sequence analysis (RISA) system--384-format sequencing pipeline with 384 multicapillary sequencer.</title>
        <authorList>
            <person name="Shibata K."/>
            <person name="Itoh M."/>
            <person name="Aizawa K."/>
            <person name="Nagaoka S."/>
            <person name="Sasaki N."/>
            <person name="Carninci P."/>
            <person name="Konno H."/>
            <person name="Akiyama J."/>
            <person name="Nishi K."/>
            <person name="Kitsunai T."/>
            <person name="Tashiro H."/>
            <person name="Itoh M."/>
            <person name="Sumi N."/>
            <person name="Ishii Y."/>
            <person name="Nakamura S."/>
            <person name="Hazama M."/>
            <person name="Nishine T."/>
            <person name="Harada A."/>
            <person name="Yamamoto R."/>
            <person name="Matsumoto H."/>
            <person name="Sakaguchi S."/>
            <person name="Ikegami T."/>
            <person name="Kashiwagi K."/>
            <person name="Fujiwake S."/>
            <person name="Inoue K."/>
            <person name="Togawa Y."/>
            <person name="Izawa M."/>
            <person name="Ohara E."/>
            <person name="Watahiki M."/>
            <person name="Yoneda Y."/>
            <person name="Ishikawa T."/>
            <person name="Ozawa K."/>
            <person name="Tanaka T."/>
            <person name="Matsuura S."/>
            <person name="Kawai J."/>
            <person name="Okazaki Y."/>
            <person name="Muramatsu M."/>
            <person name="Inoue Y."/>
            <person name="Kira A."/>
            <person name="Hayashizaki Y."/>
        </authorList>
    </citation>
    <scope>NUCLEOTIDE SEQUENCE</scope>
    <source>
        <strain evidence="2">C57BL/6J</strain>
        <tissue evidence="2">Sympathetic ganglion</tissue>
    </source>
</reference>
<protein>
    <submittedName>
        <fullName evidence="2">Uncharacterized protein</fullName>
    </submittedName>
</protein>
<proteinExistence type="evidence at transcript level"/>
<reference evidence="2" key="1">
    <citation type="journal article" date="1999" name="Methods Enzymol.">
        <title>High-efficiency full-length cDNA cloning.</title>
        <authorList>
            <person name="Carninci P."/>
            <person name="Hayashizaki Y."/>
        </authorList>
    </citation>
    <scope>NUCLEOTIDE SEQUENCE</scope>
    <source>
        <strain evidence="2">C57BL/6J</strain>
        <tissue evidence="2">Sympathetic ganglion</tissue>
    </source>
</reference>
<reference evidence="2" key="5">
    <citation type="journal article" date="2002" name="Nature">
        <title>Analysis of the mouse transcriptome based on functional annotation of 60,770 full-length cDNAs.</title>
        <authorList>
            <consortium name="The FANTOM Consortium and the RIKEN Genome Exploration Research Group Phase I and II Team"/>
        </authorList>
    </citation>
    <scope>NUCLEOTIDE SEQUENCE</scope>
    <source>
        <strain evidence="2">C57BL/6J</strain>
        <tissue evidence="2">Sympathetic ganglion</tissue>
    </source>
</reference>
<feature type="transmembrane region" description="Helical" evidence="1">
    <location>
        <begin position="108"/>
        <end position="126"/>
    </location>
</feature>
<dbReference type="EMBL" id="AK149050">
    <property type="protein sequence ID" value="BAE28725.1"/>
    <property type="molecule type" value="mRNA"/>
</dbReference>
<reference evidence="2" key="8">
    <citation type="journal article" date="2005" name="Science">
        <title>Antisense Transcription in the Mammalian Transcriptome.</title>
        <authorList>
            <consortium name="RIKEN Genome Exploration Research Group and Genome Science Group (Genome Network Project Core Group) and the FANTOM Consortium"/>
        </authorList>
    </citation>
    <scope>NUCLEOTIDE SEQUENCE</scope>
    <source>
        <strain evidence="2">C57BL/6J</strain>
        <tissue evidence="2">Sympathetic ganglion</tissue>
    </source>
</reference>
<sequence length="146" mass="16770">MVRNTSPPARDDSFQSPEVLCRPSVRVSITAEQSPFSRAYLVVHTIYFFSLWDHCDSSWRINYLCQTVSIPSFRFEFVSCELCELCVCVCVCVFLFQFPLTYSLLPGSLSALAYAVSVILFLPFSWSHLLRALPLKCHCCFKLKYL</sequence>
<keyword evidence="1" id="KW-0812">Transmembrane</keyword>
<keyword evidence="1" id="KW-1133">Transmembrane helix</keyword>